<reference evidence="1" key="1">
    <citation type="submission" date="2014-11" db="EMBL/GenBank/DDBJ databases">
        <authorList>
            <person name="Amaro Gonzalez C."/>
        </authorList>
    </citation>
    <scope>NUCLEOTIDE SEQUENCE</scope>
</reference>
<organism evidence="1">
    <name type="scientific">Anguilla anguilla</name>
    <name type="common">European freshwater eel</name>
    <name type="synonym">Muraena anguilla</name>
    <dbReference type="NCBI Taxonomy" id="7936"/>
    <lineage>
        <taxon>Eukaryota</taxon>
        <taxon>Metazoa</taxon>
        <taxon>Chordata</taxon>
        <taxon>Craniata</taxon>
        <taxon>Vertebrata</taxon>
        <taxon>Euteleostomi</taxon>
        <taxon>Actinopterygii</taxon>
        <taxon>Neopterygii</taxon>
        <taxon>Teleostei</taxon>
        <taxon>Anguilliformes</taxon>
        <taxon>Anguillidae</taxon>
        <taxon>Anguilla</taxon>
    </lineage>
</organism>
<sequence length="23" mass="2708">MKPLNWQTMHSDELACFFPCTHA</sequence>
<name>A0A0E9RAH2_ANGAN</name>
<reference evidence="1" key="2">
    <citation type="journal article" date="2015" name="Fish Shellfish Immunol.">
        <title>Early steps in the European eel (Anguilla anguilla)-Vibrio vulnificus interaction in the gills: Role of the RtxA13 toxin.</title>
        <authorList>
            <person name="Callol A."/>
            <person name="Pajuelo D."/>
            <person name="Ebbesson L."/>
            <person name="Teles M."/>
            <person name="MacKenzie S."/>
            <person name="Amaro C."/>
        </authorList>
    </citation>
    <scope>NUCLEOTIDE SEQUENCE</scope>
</reference>
<dbReference type="AlphaFoldDB" id="A0A0E9RAH2"/>
<evidence type="ECO:0000313" key="1">
    <source>
        <dbReference type="EMBL" id="JAH25318.1"/>
    </source>
</evidence>
<accession>A0A0E9RAH2</accession>
<dbReference type="EMBL" id="GBXM01083259">
    <property type="protein sequence ID" value="JAH25318.1"/>
    <property type="molecule type" value="Transcribed_RNA"/>
</dbReference>
<protein>
    <submittedName>
        <fullName evidence="1">Uncharacterized protein</fullName>
    </submittedName>
</protein>
<proteinExistence type="predicted"/>